<evidence type="ECO:0000313" key="2">
    <source>
        <dbReference type="Proteomes" id="UP000299102"/>
    </source>
</evidence>
<reference evidence="1 2" key="1">
    <citation type="journal article" date="2019" name="Commun. Biol.">
        <title>The bagworm genome reveals a unique fibroin gene that provides high tensile strength.</title>
        <authorList>
            <person name="Kono N."/>
            <person name="Nakamura H."/>
            <person name="Ohtoshi R."/>
            <person name="Tomita M."/>
            <person name="Numata K."/>
            <person name="Arakawa K."/>
        </authorList>
    </citation>
    <scope>NUCLEOTIDE SEQUENCE [LARGE SCALE GENOMIC DNA]</scope>
</reference>
<evidence type="ECO:0000313" key="1">
    <source>
        <dbReference type="EMBL" id="GBP16943.1"/>
    </source>
</evidence>
<keyword evidence="2" id="KW-1185">Reference proteome</keyword>
<comment type="caution">
    <text evidence="1">The sequence shown here is derived from an EMBL/GenBank/DDBJ whole genome shotgun (WGS) entry which is preliminary data.</text>
</comment>
<protein>
    <submittedName>
        <fullName evidence="1">Uncharacterized protein</fullName>
    </submittedName>
</protein>
<sequence>MDHQRRREWATGEFQWPRDPMDLLWHKIRGENLIVLHLARQRVQFGEKSYQLRGHAINEYHSIGPCHARRPSSMIWEFPLGARLAP</sequence>
<accession>A0A4C1TSG2</accession>
<dbReference type="Proteomes" id="UP000299102">
    <property type="component" value="Unassembled WGS sequence"/>
</dbReference>
<organism evidence="1 2">
    <name type="scientific">Eumeta variegata</name>
    <name type="common">Bagworm moth</name>
    <name type="synonym">Eumeta japonica</name>
    <dbReference type="NCBI Taxonomy" id="151549"/>
    <lineage>
        <taxon>Eukaryota</taxon>
        <taxon>Metazoa</taxon>
        <taxon>Ecdysozoa</taxon>
        <taxon>Arthropoda</taxon>
        <taxon>Hexapoda</taxon>
        <taxon>Insecta</taxon>
        <taxon>Pterygota</taxon>
        <taxon>Neoptera</taxon>
        <taxon>Endopterygota</taxon>
        <taxon>Lepidoptera</taxon>
        <taxon>Glossata</taxon>
        <taxon>Ditrysia</taxon>
        <taxon>Tineoidea</taxon>
        <taxon>Psychidae</taxon>
        <taxon>Oiketicinae</taxon>
        <taxon>Eumeta</taxon>
    </lineage>
</organism>
<dbReference type="EMBL" id="BGZK01000083">
    <property type="protein sequence ID" value="GBP16943.1"/>
    <property type="molecule type" value="Genomic_DNA"/>
</dbReference>
<name>A0A4C1TSG2_EUMVA</name>
<proteinExistence type="predicted"/>
<dbReference type="AlphaFoldDB" id="A0A4C1TSG2"/>
<gene>
    <name evidence="1" type="ORF">EVAR_101965_1</name>
</gene>